<reference evidence="8 9" key="1">
    <citation type="submission" date="2014-04" db="EMBL/GenBank/DDBJ databases">
        <authorList>
            <consortium name="DOE Joint Genome Institute"/>
            <person name="Kuo A."/>
            <person name="Girlanda M."/>
            <person name="Perotto S."/>
            <person name="Kohler A."/>
            <person name="Nagy L.G."/>
            <person name="Floudas D."/>
            <person name="Copeland A."/>
            <person name="Barry K.W."/>
            <person name="Cichocki N."/>
            <person name="Veneault-Fourrey C."/>
            <person name="LaButti K."/>
            <person name="Lindquist E.A."/>
            <person name="Lipzen A."/>
            <person name="Lundell T."/>
            <person name="Morin E."/>
            <person name="Murat C."/>
            <person name="Sun H."/>
            <person name="Tunlid A."/>
            <person name="Henrissat B."/>
            <person name="Grigoriev I.V."/>
            <person name="Hibbett D.S."/>
            <person name="Martin F."/>
            <person name="Nordberg H.P."/>
            <person name="Cantor M.N."/>
            <person name="Hua S.X."/>
        </authorList>
    </citation>
    <scope>NUCLEOTIDE SEQUENCE [LARGE SCALE GENOMIC DNA]</scope>
    <source>
        <strain evidence="8 9">MUT 4182</strain>
    </source>
</reference>
<reference evidence="9" key="2">
    <citation type="submission" date="2015-01" db="EMBL/GenBank/DDBJ databases">
        <title>Evolutionary Origins and Diversification of the Mycorrhizal Mutualists.</title>
        <authorList>
            <consortium name="DOE Joint Genome Institute"/>
            <consortium name="Mycorrhizal Genomics Consortium"/>
            <person name="Kohler A."/>
            <person name="Kuo A."/>
            <person name="Nagy L.G."/>
            <person name="Floudas D."/>
            <person name="Copeland A."/>
            <person name="Barry K.W."/>
            <person name="Cichocki N."/>
            <person name="Veneault-Fourrey C."/>
            <person name="LaButti K."/>
            <person name="Lindquist E.A."/>
            <person name="Lipzen A."/>
            <person name="Lundell T."/>
            <person name="Morin E."/>
            <person name="Murat C."/>
            <person name="Riley R."/>
            <person name="Ohm R."/>
            <person name="Sun H."/>
            <person name="Tunlid A."/>
            <person name="Henrissat B."/>
            <person name="Grigoriev I.V."/>
            <person name="Hibbett D.S."/>
            <person name="Martin F."/>
        </authorList>
    </citation>
    <scope>NUCLEOTIDE SEQUENCE [LARGE SCALE GENOMIC DNA]</scope>
    <source>
        <strain evidence="9">MUT 4182</strain>
    </source>
</reference>
<comment type="subcellular location">
    <subcellularLocation>
        <location evidence="1 7">Nucleus</location>
    </subcellularLocation>
</comment>
<evidence type="ECO:0000256" key="3">
    <source>
        <dbReference type="ARBA" id="ARBA00023015"/>
    </source>
</evidence>
<evidence type="ECO:0000256" key="1">
    <source>
        <dbReference type="ARBA" id="ARBA00004123"/>
    </source>
</evidence>
<dbReference type="EMBL" id="KN823019">
    <property type="protein sequence ID" value="KIO26798.1"/>
    <property type="molecule type" value="Genomic_DNA"/>
</dbReference>
<dbReference type="OrthoDB" id="2563275at2759"/>
<keyword evidence="9" id="KW-1185">Reference proteome</keyword>
<dbReference type="Pfam" id="PF07544">
    <property type="entry name" value="Med9"/>
    <property type="match status" value="1"/>
</dbReference>
<evidence type="ECO:0000256" key="6">
    <source>
        <dbReference type="ARBA" id="ARBA00023242"/>
    </source>
</evidence>
<sequence>MTIFQPPQNSLPISAFESLQPALIKVLKAVHDAGDSDEVQHRLAIATATNELKERIVEAKTLIDALPGGEMLIEHQDEVIKALEQLKAQKTEHLIKFTSLGTAKSELTAGSTPMQQDSAT</sequence>
<evidence type="ECO:0000256" key="5">
    <source>
        <dbReference type="ARBA" id="ARBA00023163"/>
    </source>
</evidence>
<organism evidence="8 9">
    <name type="scientific">Tulasnella calospora MUT 4182</name>
    <dbReference type="NCBI Taxonomy" id="1051891"/>
    <lineage>
        <taxon>Eukaryota</taxon>
        <taxon>Fungi</taxon>
        <taxon>Dikarya</taxon>
        <taxon>Basidiomycota</taxon>
        <taxon>Agaricomycotina</taxon>
        <taxon>Agaricomycetes</taxon>
        <taxon>Cantharellales</taxon>
        <taxon>Tulasnellaceae</taxon>
        <taxon>Tulasnella</taxon>
    </lineage>
</organism>
<comment type="function">
    <text evidence="7">Component of the Mediator complex, a coactivator involved in the regulated transcription of nearly all RNA polymerase II-dependent genes. Mediator functions as a bridge to convey information from gene-specific regulatory proteins to the basal RNA polymerase II transcription machinery. Mediator is recruited to promoters by direct interactions with regulatory proteins and serves as a scaffold for the assembly of a functional preinitiation complex with RNA polymerase II and the general transcription factors.</text>
</comment>
<protein>
    <recommendedName>
        <fullName evidence="7">Mediator of RNA polymerase II transcription subunit 9</fullName>
    </recommendedName>
    <alternativeName>
        <fullName evidence="7">Mediator complex subunit 9</fullName>
    </alternativeName>
</protein>
<gene>
    <name evidence="7" type="primary">MED9</name>
    <name evidence="8" type="ORF">M407DRAFT_243604</name>
</gene>
<evidence type="ECO:0000256" key="4">
    <source>
        <dbReference type="ARBA" id="ARBA00023159"/>
    </source>
</evidence>
<keyword evidence="4 7" id="KW-0010">Activator</keyword>
<name>A0A0C3KZH2_9AGAM</name>
<evidence type="ECO:0000256" key="7">
    <source>
        <dbReference type="RuleBase" id="RU364145"/>
    </source>
</evidence>
<dbReference type="HOGENOM" id="CLU_146814_0_0_1"/>
<dbReference type="InterPro" id="IPR011425">
    <property type="entry name" value="Med9"/>
</dbReference>
<keyword evidence="6 7" id="KW-0539">Nucleus</keyword>
<evidence type="ECO:0000313" key="9">
    <source>
        <dbReference type="Proteomes" id="UP000054248"/>
    </source>
</evidence>
<comment type="subunit">
    <text evidence="7">Component of the Mediator complex.</text>
</comment>
<dbReference type="GO" id="GO:0003712">
    <property type="term" value="F:transcription coregulator activity"/>
    <property type="evidence" value="ECO:0007669"/>
    <property type="project" value="InterPro"/>
</dbReference>
<comment type="similarity">
    <text evidence="2 7">Belongs to the Mediator complex subunit 9 family.</text>
</comment>
<dbReference type="AlphaFoldDB" id="A0A0C3KZH2"/>
<dbReference type="GO" id="GO:0016592">
    <property type="term" value="C:mediator complex"/>
    <property type="evidence" value="ECO:0007669"/>
    <property type="project" value="InterPro"/>
</dbReference>
<dbReference type="Proteomes" id="UP000054248">
    <property type="component" value="Unassembled WGS sequence"/>
</dbReference>
<accession>A0A0C3KZH2</accession>
<proteinExistence type="inferred from homology"/>
<keyword evidence="5 7" id="KW-0804">Transcription</keyword>
<evidence type="ECO:0000313" key="8">
    <source>
        <dbReference type="EMBL" id="KIO26798.1"/>
    </source>
</evidence>
<dbReference type="GO" id="GO:0006357">
    <property type="term" value="P:regulation of transcription by RNA polymerase II"/>
    <property type="evidence" value="ECO:0007669"/>
    <property type="project" value="InterPro"/>
</dbReference>
<evidence type="ECO:0000256" key="2">
    <source>
        <dbReference type="ARBA" id="ARBA00008089"/>
    </source>
</evidence>
<keyword evidence="3 7" id="KW-0805">Transcription regulation</keyword>